<feature type="transmembrane region" description="Helical" evidence="6">
    <location>
        <begin position="45"/>
        <end position="64"/>
    </location>
</feature>
<gene>
    <name evidence="8" type="ORF">EAS64_35035</name>
</gene>
<dbReference type="Pfam" id="PF06271">
    <property type="entry name" value="RDD"/>
    <property type="match status" value="1"/>
</dbReference>
<comment type="caution">
    <text evidence="8">The sequence shown here is derived from an EMBL/GenBank/DDBJ whole genome shotgun (WGS) entry which is preliminary data.</text>
</comment>
<dbReference type="GO" id="GO:0005886">
    <property type="term" value="C:plasma membrane"/>
    <property type="evidence" value="ECO:0007669"/>
    <property type="project" value="UniProtKB-SubCell"/>
</dbReference>
<feature type="transmembrane region" description="Helical" evidence="6">
    <location>
        <begin position="84"/>
        <end position="104"/>
    </location>
</feature>
<dbReference type="RefSeq" id="WP_145860164.1">
    <property type="nucleotide sequence ID" value="NZ_RPFW01000008.1"/>
</dbReference>
<evidence type="ECO:0000256" key="5">
    <source>
        <dbReference type="ARBA" id="ARBA00023136"/>
    </source>
</evidence>
<keyword evidence="2" id="KW-1003">Cell membrane</keyword>
<evidence type="ECO:0000313" key="9">
    <source>
        <dbReference type="Proteomes" id="UP000460272"/>
    </source>
</evidence>
<keyword evidence="4 6" id="KW-1133">Transmembrane helix</keyword>
<feature type="domain" description="RDD" evidence="7">
    <location>
        <begin position="3"/>
        <end position="116"/>
    </location>
</feature>
<evidence type="ECO:0000256" key="3">
    <source>
        <dbReference type="ARBA" id="ARBA00022692"/>
    </source>
</evidence>
<protein>
    <submittedName>
        <fullName evidence="8">RDD family protein</fullName>
    </submittedName>
</protein>
<proteinExistence type="predicted"/>
<organism evidence="8 9">
    <name type="scientific">Trebonia kvetii</name>
    <dbReference type="NCBI Taxonomy" id="2480626"/>
    <lineage>
        <taxon>Bacteria</taxon>
        <taxon>Bacillati</taxon>
        <taxon>Actinomycetota</taxon>
        <taxon>Actinomycetes</taxon>
        <taxon>Streptosporangiales</taxon>
        <taxon>Treboniaceae</taxon>
        <taxon>Trebonia</taxon>
    </lineage>
</organism>
<dbReference type="InterPro" id="IPR051791">
    <property type="entry name" value="Pra-immunoreactive"/>
</dbReference>
<comment type="subcellular location">
    <subcellularLocation>
        <location evidence="1">Cell membrane</location>
        <topology evidence="1">Multi-pass membrane protein</topology>
    </subcellularLocation>
</comment>
<evidence type="ECO:0000256" key="2">
    <source>
        <dbReference type="ARBA" id="ARBA00022475"/>
    </source>
</evidence>
<reference evidence="8 9" key="1">
    <citation type="submission" date="2018-11" db="EMBL/GenBank/DDBJ databases">
        <title>Trebonia kvetii gen.nov., sp.nov., a novel acidophilic actinobacterium, and proposal of the new actinobacterial family Treboniaceae fam. nov.</title>
        <authorList>
            <person name="Rapoport D."/>
            <person name="Sagova-Mareckova M."/>
            <person name="Sedlacek I."/>
            <person name="Provaznik J."/>
            <person name="Kralova S."/>
            <person name="Pavlinic D."/>
            <person name="Benes V."/>
            <person name="Kopecky J."/>
        </authorList>
    </citation>
    <scope>NUCLEOTIDE SEQUENCE [LARGE SCALE GENOMIC DNA]</scope>
    <source>
        <strain evidence="8 9">15Tr583</strain>
    </source>
</reference>
<evidence type="ECO:0000256" key="4">
    <source>
        <dbReference type="ARBA" id="ARBA00022989"/>
    </source>
</evidence>
<dbReference type="PANTHER" id="PTHR36115">
    <property type="entry name" value="PROLINE-RICH ANTIGEN HOMOLOG-RELATED"/>
    <property type="match status" value="1"/>
</dbReference>
<evidence type="ECO:0000259" key="7">
    <source>
        <dbReference type="Pfam" id="PF06271"/>
    </source>
</evidence>
<dbReference type="Proteomes" id="UP000460272">
    <property type="component" value="Unassembled WGS sequence"/>
</dbReference>
<evidence type="ECO:0000256" key="6">
    <source>
        <dbReference type="SAM" id="Phobius"/>
    </source>
</evidence>
<name>A0A6P2BQ87_9ACTN</name>
<evidence type="ECO:0000256" key="1">
    <source>
        <dbReference type="ARBA" id="ARBA00004651"/>
    </source>
</evidence>
<dbReference type="PANTHER" id="PTHR36115:SF6">
    <property type="entry name" value="PROLINE-RICH ANTIGEN HOMOLOG"/>
    <property type="match status" value="1"/>
</dbReference>
<dbReference type="AlphaFoldDB" id="A0A6P2BQ87"/>
<feature type="transmembrane region" description="Helical" evidence="6">
    <location>
        <begin position="12"/>
        <end position="33"/>
    </location>
</feature>
<keyword evidence="9" id="KW-1185">Reference proteome</keyword>
<dbReference type="InterPro" id="IPR010432">
    <property type="entry name" value="RDD"/>
</dbReference>
<dbReference type="EMBL" id="RPFW01000008">
    <property type="protein sequence ID" value="TVZ00601.1"/>
    <property type="molecule type" value="Genomic_DNA"/>
</dbReference>
<dbReference type="OrthoDB" id="5187110at2"/>
<keyword evidence="3 6" id="KW-0812">Transmembrane</keyword>
<keyword evidence="5 6" id="KW-0472">Membrane</keyword>
<evidence type="ECO:0000313" key="8">
    <source>
        <dbReference type="EMBL" id="TVZ00601.1"/>
    </source>
</evidence>
<sequence length="123" mass="13349">MSVAPMGRRLIALLVDWLLCYLIASSIVGHNIAAAGDAHYRDAQLLTLLLFAVEVYLLTAVSGLTVGKRLLGIRVIRTDGGRPGFGWAALRTVLLLFVVPACLTDRDQRGLHDRAADTIVVRL</sequence>
<accession>A0A6P2BQ87</accession>